<accession>A0AAV1F852</accession>
<evidence type="ECO:0000256" key="8">
    <source>
        <dbReference type="SAM" id="MobiDB-lite"/>
    </source>
</evidence>
<evidence type="ECO:0000259" key="9">
    <source>
        <dbReference type="PROSITE" id="PS50071"/>
    </source>
</evidence>
<dbReference type="GO" id="GO:0000981">
    <property type="term" value="F:DNA-binding transcription factor activity, RNA polymerase II-specific"/>
    <property type="evidence" value="ECO:0007669"/>
    <property type="project" value="InterPro"/>
</dbReference>
<evidence type="ECO:0000256" key="7">
    <source>
        <dbReference type="RuleBase" id="RU000682"/>
    </source>
</evidence>
<evidence type="ECO:0000256" key="6">
    <source>
        <dbReference type="PROSITE-ProRule" id="PRU00108"/>
    </source>
</evidence>
<dbReference type="Pfam" id="PF00046">
    <property type="entry name" value="Homeodomain"/>
    <property type="match status" value="1"/>
</dbReference>
<evidence type="ECO:0000256" key="5">
    <source>
        <dbReference type="ARBA" id="ARBA00023242"/>
    </source>
</evidence>
<dbReference type="InterPro" id="IPR009057">
    <property type="entry name" value="Homeodomain-like_sf"/>
</dbReference>
<dbReference type="PANTHER" id="PTHR24329:SF340">
    <property type="entry name" value="ARISTALESS RELATED HOMEOBOX"/>
    <property type="match status" value="1"/>
</dbReference>
<dbReference type="GO" id="GO:0000977">
    <property type="term" value="F:RNA polymerase II transcription regulatory region sequence-specific DNA binding"/>
    <property type="evidence" value="ECO:0007669"/>
    <property type="project" value="TreeGrafter"/>
</dbReference>
<keyword evidence="11" id="KW-1185">Reference proteome</keyword>
<dbReference type="SMART" id="SM00389">
    <property type="entry name" value="HOX"/>
    <property type="match status" value="1"/>
</dbReference>
<evidence type="ECO:0000313" key="10">
    <source>
        <dbReference type="EMBL" id="CAJ1057160.1"/>
    </source>
</evidence>
<dbReference type="Gene3D" id="1.10.10.60">
    <property type="entry name" value="Homeodomain-like"/>
    <property type="match status" value="1"/>
</dbReference>
<evidence type="ECO:0000256" key="4">
    <source>
        <dbReference type="ARBA" id="ARBA00023155"/>
    </source>
</evidence>
<feature type="DNA-binding region" description="Homeobox" evidence="6">
    <location>
        <begin position="96"/>
        <end position="155"/>
    </location>
</feature>
<dbReference type="PANTHER" id="PTHR24329">
    <property type="entry name" value="HOMEOBOX PROTEIN ARISTALESS"/>
    <property type="match status" value="1"/>
</dbReference>
<feature type="region of interest" description="Disordered" evidence="8">
    <location>
        <begin position="1"/>
        <end position="34"/>
    </location>
</feature>
<dbReference type="AlphaFoldDB" id="A0AAV1F852"/>
<evidence type="ECO:0000256" key="2">
    <source>
        <dbReference type="ARBA" id="ARBA00004123"/>
    </source>
</evidence>
<feature type="domain" description="Homeobox" evidence="9">
    <location>
        <begin position="94"/>
        <end position="154"/>
    </location>
</feature>
<keyword evidence="4 6" id="KW-0371">Homeobox</keyword>
<keyword evidence="5 6" id="KW-0539">Nucleus</keyword>
<reference evidence="10" key="1">
    <citation type="submission" date="2023-08" db="EMBL/GenBank/DDBJ databases">
        <authorList>
            <person name="Alioto T."/>
            <person name="Alioto T."/>
            <person name="Gomez Garrido J."/>
        </authorList>
    </citation>
    <scope>NUCLEOTIDE SEQUENCE</scope>
</reference>
<dbReference type="InterPro" id="IPR017970">
    <property type="entry name" value="Homeobox_CS"/>
</dbReference>
<dbReference type="CDD" id="cd00086">
    <property type="entry name" value="homeodomain"/>
    <property type="match status" value="1"/>
</dbReference>
<dbReference type="InterPro" id="IPR050649">
    <property type="entry name" value="Paired_Homeobox_TFs"/>
</dbReference>
<name>A0AAV1F852_XYRNO</name>
<evidence type="ECO:0000256" key="3">
    <source>
        <dbReference type="ARBA" id="ARBA00023125"/>
    </source>
</evidence>
<dbReference type="FunFam" id="1.10.10.60:FF:000679">
    <property type="entry name" value="Homeobox protein aristaless"/>
    <property type="match status" value="1"/>
</dbReference>
<gene>
    <name evidence="10" type="ORF">XNOV1_A013798</name>
</gene>
<comment type="function">
    <text evidence="1">Sequence-specific transcription factor which is part of a developmental regulatory system that provides cells with specific positional identities on the anterior-posterior axis.</text>
</comment>
<keyword evidence="3 6" id="KW-0238">DNA-binding</keyword>
<dbReference type="InterPro" id="IPR001356">
    <property type="entry name" value="HD"/>
</dbReference>
<dbReference type="SUPFAM" id="SSF46689">
    <property type="entry name" value="Homeodomain-like"/>
    <property type="match status" value="1"/>
</dbReference>
<proteinExistence type="predicted"/>
<dbReference type="Proteomes" id="UP001178508">
    <property type="component" value="Chromosome 5"/>
</dbReference>
<comment type="subcellular location">
    <subcellularLocation>
        <location evidence="2 6 7">Nucleus</location>
    </subcellularLocation>
</comment>
<dbReference type="PROSITE" id="PS00027">
    <property type="entry name" value="HOMEOBOX_1"/>
    <property type="match status" value="1"/>
</dbReference>
<evidence type="ECO:0000313" key="11">
    <source>
        <dbReference type="Proteomes" id="UP001178508"/>
    </source>
</evidence>
<evidence type="ECO:0000256" key="1">
    <source>
        <dbReference type="ARBA" id="ARBA00003263"/>
    </source>
</evidence>
<sequence length="182" mass="21733">MMAGDKQPEMWNKGKDEFCPDQEKEPQPSKKLSHSIEEILRRPTCVRKERRVHRTWSVIKENTRISNQLSPTETTETRLHEESPKATTNCINKRKKRQTRVTFTTFQVQELEKAFQQTHYPDMNIRDQLASHLNLNEGRIQIWFQNRRAKWRKAETLKDIELINTCYIQSPSHPQFHHEVTP</sequence>
<dbReference type="PROSITE" id="PS50071">
    <property type="entry name" value="HOMEOBOX_2"/>
    <property type="match status" value="1"/>
</dbReference>
<dbReference type="EMBL" id="OY660868">
    <property type="protein sequence ID" value="CAJ1057160.1"/>
    <property type="molecule type" value="Genomic_DNA"/>
</dbReference>
<protein>
    <submittedName>
        <fullName evidence="10">Retina and anterior neural fold homeobox protein 2</fullName>
    </submittedName>
</protein>
<organism evidence="10 11">
    <name type="scientific">Xyrichtys novacula</name>
    <name type="common">Pearly razorfish</name>
    <name type="synonym">Hemipteronotus novacula</name>
    <dbReference type="NCBI Taxonomy" id="13765"/>
    <lineage>
        <taxon>Eukaryota</taxon>
        <taxon>Metazoa</taxon>
        <taxon>Chordata</taxon>
        <taxon>Craniata</taxon>
        <taxon>Vertebrata</taxon>
        <taxon>Euteleostomi</taxon>
        <taxon>Actinopterygii</taxon>
        <taxon>Neopterygii</taxon>
        <taxon>Teleostei</taxon>
        <taxon>Neoteleostei</taxon>
        <taxon>Acanthomorphata</taxon>
        <taxon>Eupercaria</taxon>
        <taxon>Labriformes</taxon>
        <taxon>Labridae</taxon>
        <taxon>Xyrichtys</taxon>
    </lineage>
</organism>
<dbReference type="GO" id="GO:0005634">
    <property type="term" value="C:nucleus"/>
    <property type="evidence" value="ECO:0007669"/>
    <property type="project" value="UniProtKB-SubCell"/>
</dbReference>